<dbReference type="AlphaFoldDB" id="A0A2I0B9A1"/>
<dbReference type="STRING" id="1088818.A0A2I0B9A1"/>
<dbReference type="PANTHER" id="PTHR36713:SF1">
    <property type="entry name" value="OS09G0344700 PROTEIN"/>
    <property type="match status" value="1"/>
</dbReference>
<name>A0A2I0B9A1_9ASPA</name>
<organism evidence="1 2">
    <name type="scientific">Apostasia shenzhenica</name>
    <dbReference type="NCBI Taxonomy" id="1088818"/>
    <lineage>
        <taxon>Eukaryota</taxon>
        <taxon>Viridiplantae</taxon>
        <taxon>Streptophyta</taxon>
        <taxon>Embryophyta</taxon>
        <taxon>Tracheophyta</taxon>
        <taxon>Spermatophyta</taxon>
        <taxon>Magnoliopsida</taxon>
        <taxon>Liliopsida</taxon>
        <taxon>Asparagales</taxon>
        <taxon>Orchidaceae</taxon>
        <taxon>Apostasioideae</taxon>
        <taxon>Apostasia</taxon>
    </lineage>
</organism>
<dbReference type="EMBL" id="KZ451905">
    <property type="protein sequence ID" value="PKA64331.1"/>
    <property type="molecule type" value="Genomic_DNA"/>
</dbReference>
<protein>
    <submittedName>
        <fullName evidence="1">Uncharacterized protein</fullName>
    </submittedName>
</protein>
<keyword evidence="2" id="KW-1185">Reference proteome</keyword>
<dbReference type="OrthoDB" id="773986at2759"/>
<evidence type="ECO:0000313" key="2">
    <source>
        <dbReference type="Proteomes" id="UP000236161"/>
    </source>
</evidence>
<proteinExistence type="predicted"/>
<evidence type="ECO:0000313" key="1">
    <source>
        <dbReference type="EMBL" id="PKA64331.1"/>
    </source>
</evidence>
<accession>A0A2I0B9A1</accession>
<gene>
    <name evidence="1" type="ORF">AXF42_Ash009552</name>
</gene>
<reference evidence="1 2" key="1">
    <citation type="journal article" date="2017" name="Nature">
        <title>The Apostasia genome and the evolution of orchids.</title>
        <authorList>
            <person name="Zhang G.Q."/>
            <person name="Liu K.W."/>
            <person name="Li Z."/>
            <person name="Lohaus R."/>
            <person name="Hsiao Y.Y."/>
            <person name="Niu S.C."/>
            <person name="Wang J.Y."/>
            <person name="Lin Y.C."/>
            <person name="Xu Q."/>
            <person name="Chen L.J."/>
            <person name="Yoshida K."/>
            <person name="Fujiwara S."/>
            <person name="Wang Z.W."/>
            <person name="Zhang Y.Q."/>
            <person name="Mitsuda N."/>
            <person name="Wang M."/>
            <person name="Liu G.H."/>
            <person name="Pecoraro L."/>
            <person name="Huang H.X."/>
            <person name="Xiao X.J."/>
            <person name="Lin M."/>
            <person name="Wu X.Y."/>
            <person name="Wu W.L."/>
            <person name="Chen Y.Y."/>
            <person name="Chang S.B."/>
            <person name="Sakamoto S."/>
            <person name="Ohme-Takagi M."/>
            <person name="Yagi M."/>
            <person name="Zeng S.J."/>
            <person name="Shen C.Y."/>
            <person name="Yeh C.M."/>
            <person name="Luo Y.B."/>
            <person name="Tsai W.C."/>
            <person name="Van de Peer Y."/>
            <person name="Liu Z.J."/>
        </authorList>
    </citation>
    <scope>NUCLEOTIDE SEQUENCE [LARGE SCALE GENOMIC DNA]</scope>
    <source>
        <strain evidence="2">cv. Shenzhen</strain>
        <tissue evidence="1">Stem</tissue>
    </source>
</reference>
<sequence>MGRNREGMVEEILAAIRPPRIEDAGLEVCALPPDSIMEAFSRAAASLKSVVVGDDGSDGGKCVQDLGPSNGEIPDELVDTSEGLLPGSRFCGLSGDEADRAGSEDEVVVAGTGVGEWASDSVVIAGAGEEEEKRGESELGCKRDCAEDGELLPGMDAGCGLREDDERKDEPILVEDLI</sequence>
<dbReference type="PANTHER" id="PTHR36713">
    <property type="entry name" value="OS09G0344700 PROTEIN"/>
    <property type="match status" value="1"/>
</dbReference>
<dbReference type="Proteomes" id="UP000236161">
    <property type="component" value="Unassembled WGS sequence"/>
</dbReference>